<keyword evidence="5" id="KW-1185">Reference proteome</keyword>
<keyword evidence="2" id="KW-0378">Hydrolase</keyword>
<dbReference type="InterPro" id="IPR051132">
    <property type="entry name" value="3-5_Exonuclease_domain"/>
</dbReference>
<dbReference type="InterPro" id="IPR002562">
    <property type="entry name" value="3'-5'_exonuclease_dom"/>
</dbReference>
<dbReference type="GO" id="GO:0006139">
    <property type="term" value="P:nucleobase-containing compound metabolic process"/>
    <property type="evidence" value="ECO:0007669"/>
    <property type="project" value="InterPro"/>
</dbReference>
<protein>
    <recommendedName>
        <fullName evidence="3">3'-5' exonuclease domain-containing protein</fullName>
    </recommendedName>
</protein>
<dbReference type="GO" id="GO:0008408">
    <property type="term" value="F:3'-5' exonuclease activity"/>
    <property type="evidence" value="ECO:0007669"/>
    <property type="project" value="InterPro"/>
</dbReference>
<dbReference type="EMBL" id="LRBV02000003">
    <property type="status" value="NOT_ANNOTATED_CDS"/>
    <property type="molecule type" value="Genomic_DNA"/>
</dbReference>
<proteinExistence type="predicted"/>
<keyword evidence="1" id="KW-0540">Nuclease</keyword>
<evidence type="ECO:0000259" key="3">
    <source>
        <dbReference type="SMART" id="SM00474"/>
    </source>
</evidence>
<sequence>MSQIPSSILSKMDELKSSLRTLPRPVVGMDIKYVPNHRPSHSSAKLLILYAGTRCLIIQLCYSGKYAEFLNSFLANETICFVGTGMRNMVNVLKLYAGNWLGGAGLGHLAARILKKPNIERHGLQDLAGLVAVDIKQPIGQCPNWNATVFSHEEIKYAVHDAHTYYVIGNKFLDMLYYKSLIILVSCCLWVQLYII</sequence>
<accession>A0A7N2L4G1</accession>
<dbReference type="Pfam" id="PF01612">
    <property type="entry name" value="DNA_pol_A_exo1"/>
    <property type="match status" value="1"/>
</dbReference>
<dbReference type="AlphaFoldDB" id="A0A7N2L4G1"/>
<evidence type="ECO:0000313" key="5">
    <source>
        <dbReference type="Proteomes" id="UP000594261"/>
    </source>
</evidence>
<dbReference type="InterPro" id="IPR012337">
    <property type="entry name" value="RNaseH-like_sf"/>
</dbReference>
<dbReference type="Gene3D" id="3.30.420.10">
    <property type="entry name" value="Ribonuclease H-like superfamily/Ribonuclease H"/>
    <property type="match status" value="1"/>
</dbReference>
<dbReference type="GO" id="GO:0005737">
    <property type="term" value="C:cytoplasm"/>
    <property type="evidence" value="ECO:0007669"/>
    <property type="project" value="TreeGrafter"/>
</dbReference>
<name>A0A7N2L4G1_QUELO</name>
<dbReference type="Gramene" id="QL03p015213:mrna">
    <property type="protein sequence ID" value="QL03p015213:mrna:CDS:1"/>
    <property type="gene ID" value="QL03p015213"/>
</dbReference>
<dbReference type="PANTHER" id="PTHR13620:SF121">
    <property type="entry name" value="EMB|CAB82946.1-RELATED"/>
    <property type="match status" value="1"/>
</dbReference>
<evidence type="ECO:0000256" key="1">
    <source>
        <dbReference type="ARBA" id="ARBA00022722"/>
    </source>
</evidence>
<organism evidence="4 5">
    <name type="scientific">Quercus lobata</name>
    <name type="common">Valley oak</name>
    <dbReference type="NCBI Taxonomy" id="97700"/>
    <lineage>
        <taxon>Eukaryota</taxon>
        <taxon>Viridiplantae</taxon>
        <taxon>Streptophyta</taxon>
        <taxon>Embryophyta</taxon>
        <taxon>Tracheophyta</taxon>
        <taxon>Spermatophyta</taxon>
        <taxon>Magnoliopsida</taxon>
        <taxon>eudicotyledons</taxon>
        <taxon>Gunneridae</taxon>
        <taxon>Pentapetalae</taxon>
        <taxon>rosids</taxon>
        <taxon>fabids</taxon>
        <taxon>Fagales</taxon>
        <taxon>Fagaceae</taxon>
        <taxon>Quercus</taxon>
    </lineage>
</organism>
<dbReference type="GO" id="GO:0005634">
    <property type="term" value="C:nucleus"/>
    <property type="evidence" value="ECO:0007669"/>
    <property type="project" value="TreeGrafter"/>
</dbReference>
<evidence type="ECO:0000256" key="2">
    <source>
        <dbReference type="ARBA" id="ARBA00022801"/>
    </source>
</evidence>
<reference evidence="4 5" key="1">
    <citation type="journal article" date="2016" name="G3 (Bethesda)">
        <title>First Draft Assembly and Annotation of the Genome of a California Endemic Oak Quercus lobata Nee (Fagaceae).</title>
        <authorList>
            <person name="Sork V.L."/>
            <person name="Fitz-Gibbon S.T."/>
            <person name="Puiu D."/>
            <person name="Crepeau M."/>
            <person name="Gugger P.F."/>
            <person name="Sherman R."/>
            <person name="Stevens K."/>
            <person name="Langley C.H."/>
            <person name="Pellegrini M."/>
            <person name="Salzberg S.L."/>
        </authorList>
    </citation>
    <scope>NUCLEOTIDE SEQUENCE [LARGE SCALE GENOMIC DNA]</scope>
    <source>
        <strain evidence="4 5">cv. SW786</strain>
    </source>
</reference>
<dbReference type="SMART" id="SM00474">
    <property type="entry name" value="35EXOc"/>
    <property type="match status" value="1"/>
</dbReference>
<dbReference type="GO" id="GO:0003676">
    <property type="term" value="F:nucleic acid binding"/>
    <property type="evidence" value="ECO:0007669"/>
    <property type="project" value="InterPro"/>
</dbReference>
<dbReference type="OMA" id="ANETICF"/>
<reference evidence="4" key="2">
    <citation type="submission" date="2021-01" db="UniProtKB">
        <authorList>
            <consortium name="EnsemblPlants"/>
        </authorList>
    </citation>
    <scope>IDENTIFICATION</scope>
</reference>
<dbReference type="PANTHER" id="PTHR13620">
    <property type="entry name" value="3-5 EXONUCLEASE"/>
    <property type="match status" value="1"/>
</dbReference>
<dbReference type="SUPFAM" id="SSF53098">
    <property type="entry name" value="Ribonuclease H-like"/>
    <property type="match status" value="1"/>
</dbReference>
<dbReference type="InterPro" id="IPR036397">
    <property type="entry name" value="RNaseH_sf"/>
</dbReference>
<dbReference type="Proteomes" id="UP000594261">
    <property type="component" value="Chromosome 3"/>
</dbReference>
<dbReference type="EnsemblPlants" id="QL03p015213:mrna">
    <property type="protein sequence ID" value="QL03p015213:mrna:CDS:1"/>
    <property type="gene ID" value="QL03p015213"/>
</dbReference>
<evidence type="ECO:0000313" key="4">
    <source>
        <dbReference type="EnsemblPlants" id="QL03p015213:mrna:CDS:1"/>
    </source>
</evidence>
<feature type="domain" description="3'-5' exonuclease" evidence="3">
    <location>
        <begin position="3"/>
        <end position="177"/>
    </location>
</feature>
<dbReference type="InParanoid" id="A0A7N2L4G1"/>